<name>Q69TQ3_ORYSJ</name>
<reference evidence="2" key="1">
    <citation type="submission" date="2002-02" db="EMBL/GenBank/DDBJ databases">
        <title>Oryza sativa nipponbare(GA3) genomic DNA, chromosome 6, BAC clone:OSJNBa0026P23.</title>
        <authorList>
            <person name="Sasaki T."/>
            <person name="Matsumoto T."/>
            <person name="Yamamoto K."/>
        </authorList>
    </citation>
    <scope>NUCLEOTIDE SEQUENCE</scope>
</reference>
<evidence type="ECO:0000256" key="1">
    <source>
        <dbReference type="SAM" id="MobiDB-lite"/>
    </source>
</evidence>
<feature type="region of interest" description="Disordered" evidence="1">
    <location>
        <begin position="1"/>
        <end position="41"/>
    </location>
</feature>
<dbReference type="AlphaFoldDB" id="Q69TQ3"/>
<accession>Q69TQ3</accession>
<proteinExistence type="predicted"/>
<feature type="compositionally biased region" description="Low complexity" evidence="1">
    <location>
        <begin position="13"/>
        <end position="25"/>
    </location>
</feature>
<gene>
    <name evidence="2" type="ORF">OSJNBa0026P23.34</name>
    <name evidence="3" type="ORF">OSJNBa0031P18.13</name>
</gene>
<evidence type="ECO:0000313" key="2">
    <source>
        <dbReference type="EMBL" id="BAD35761.1"/>
    </source>
</evidence>
<reference evidence="4" key="3">
    <citation type="journal article" date="2005" name="Nature">
        <title>The map-based sequence of the rice genome.</title>
        <authorList>
            <consortium name="International rice genome sequencing project (IRGSP)"/>
            <person name="Matsumoto T."/>
            <person name="Wu J."/>
            <person name="Kanamori H."/>
            <person name="Katayose Y."/>
            <person name="Fujisawa M."/>
            <person name="Namiki N."/>
            <person name="Mizuno H."/>
            <person name="Yamamoto K."/>
            <person name="Antonio B.A."/>
            <person name="Baba T."/>
            <person name="Sakata K."/>
            <person name="Nagamura Y."/>
            <person name="Aoki H."/>
            <person name="Arikawa K."/>
            <person name="Arita K."/>
            <person name="Bito T."/>
            <person name="Chiden Y."/>
            <person name="Fujitsuka N."/>
            <person name="Fukunaka R."/>
            <person name="Hamada M."/>
            <person name="Harada C."/>
            <person name="Hayashi A."/>
            <person name="Hijishita S."/>
            <person name="Honda M."/>
            <person name="Hosokawa S."/>
            <person name="Ichikawa Y."/>
            <person name="Idonuma A."/>
            <person name="Iijima M."/>
            <person name="Ikeda M."/>
            <person name="Ikeno M."/>
            <person name="Ito K."/>
            <person name="Ito S."/>
            <person name="Ito T."/>
            <person name="Ito Y."/>
            <person name="Ito Y."/>
            <person name="Iwabuchi A."/>
            <person name="Kamiya K."/>
            <person name="Karasawa W."/>
            <person name="Kurita K."/>
            <person name="Katagiri S."/>
            <person name="Kikuta A."/>
            <person name="Kobayashi H."/>
            <person name="Kobayashi N."/>
            <person name="Machita K."/>
            <person name="Maehara T."/>
            <person name="Masukawa M."/>
            <person name="Mizubayashi T."/>
            <person name="Mukai Y."/>
            <person name="Nagasaki H."/>
            <person name="Nagata Y."/>
            <person name="Naito S."/>
            <person name="Nakashima M."/>
            <person name="Nakama Y."/>
            <person name="Nakamichi Y."/>
            <person name="Nakamura M."/>
            <person name="Meguro A."/>
            <person name="Negishi M."/>
            <person name="Ohta I."/>
            <person name="Ohta T."/>
            <person name="Okamoto M."/>
            <person name="Ono N."/>
            <person name="Saji S."/>
            <person name="Sakaguchi M."/>
            <person name="Sakai K."/>
            <person name="Shibata M."/>
            <person name="Shimokawa T."/>
            <person name="Song J."/>
            <person name="Takazaki Y."/>
            <person name="Terasawa K."/>
            <person name="Tsugane M."/>
            <person name="Tsuji K."/>
            <person name="Ueda S."/>
            <person name="Waki K."/>
            <person name="Yamagata H."/>
            <person name="Yamamoto M."/>
            <person name="Yamamoto S."/>
            <person name="Yamane H."/>
            <person name="Yoshiki S."/>
            <person name="Yoshihara R."/>
            <person name="Yukawa K."/>
            <person name="Zhong H."/>
            <person name="Yano M."/>
            <person name="Yuan Q."/>
            <person name="Ouyang S."/>
            <person name="Liu J."/>
            <person name="Jones K.M."/>
            <person name="Gansberger K."/>
            <person name="Moffat K."/>
            <person name="Hill J."/>
            <person name="Bera J."/>
            <person name="Fadrosh D."/>
            <person name="Jin S."/>
            <person name="Johri S."/>
            <person name="Kim M."/>
            <person name="Overton L."/>
            <person name="Reardon M."/>
            <person name="Tsitrin T."/>
            <person name="Vuong H."/>
            <person name="Weaver B."/>
            <person name="Ciecko A."/>
            <person name="Tallon L."/>
            <person name="Jackson J."/>
            <person name="Pai G."/>
            <person name="Aken S.V."/>
            <person name="Utterback T."/>
            <person name="Reidmuller S."/>
            <person name="Feldblyum T."/>
            <person name="Hsiao J."/>
            <person name="Zismann V."/>
            <person name="Iobst S."/>
            <person name="de Vazeille A.R."/>
            <person name="Buell C.R."/>
            <person name="Ying K."/>
            <person name="Li Y."/>
            <person name="Lu T."/>
            <person name="Huang Y."/>
            <person name="Zhao Q."/>
            <person name="Feng Q."/>
            <person name="Zhang L."/>
            <person name="Zhu J."/>
            <person name="Weng Q."/>
            <person name="Mu J."/>
            <person name="Lu Y."/>
            <person name="Fan D."/>
            <person name="Liu Y."/>
            <person name="Guan J."/>
            <person name="Zhang Y."/>
            <person name="Yu S."/>
            <person name="Liu X."/>
            <person name="Zhang Y."/>
            <person name="Hong G."/>
            <person name="Han B."/>
            <person name="Choisne N."/>
            <person name="Demange N."/>
            <person name="Orjeda G."/>
            <person name="Samain S."/>
            <person name="Cattolico L."/>
            <person name="Pelletier E."/>
            <person name="Couloux A."/>
            <person name="Segurens B."/>
            <person name="Wincker P."/>
            <person name="D'Hont A."/>
            <person name="Scarpelli C."/>
            <person name="Weissenbach J."/>
            <person name="Salanoubat M."/>
            <person name="Quetier F."/>
            <person name="Yu Y."/>
            <person name="Kim H.R."/>
            <person name="Rambo T."/>
            <person name="Currie J."/>
            <person name="Collura K."/>
            <person name="Luo M."/>
            <person name="Yang T."/>
            <person name="Ammiraju J.S.S."/>
            <person name="Engler F."/>
            <person name="Soderlund C."/>
            <person name="Wing R.A."/>
            <person name="Palmer L.E."/>
            <person name="de la Bastide M."/>
            <person name="Spiegel L."/>
            <person name="Nascimento L."/>
            <person name="Zutavern T."/>
            <person name="O'Shaughnessy A."/>
            <person name="Dike S."/>
            <person name="Dedhia N."/>
            <person name="Preston R."/>
            <person name="Balija V."/>
            <person name="McCombie W.R."/>
            <person name="Chow T."/>
            <person name="Chen H."/>
            <person name="Chung M."/>
            <person name="Chen C."/>
            <person name="Shaw J."/>
            <person name="Wu H."/>
            <person name="Hsiao K."/>
            <person name="Chao Y."/>
            <person name="Chu M."/>
            <person name="Cheng C."/>
            <person name="Hour A."/>
            <person name="Lee P."/>
            <person name="Lin S."/>
            <person name="Lin Y."/>
            <person name="Liou J."/>
            <person name="Liu S."/>
            <person name="Hsing Y."/>
            <person name="Raghuvanshi S."/>
            <person name="Mohanty A."/>
            <person name="Bharti A.K."/>
            <person name="Gaur A."/>
            <person name="Gupta V."/>
            <person name="Kumar D."/>
            <person name="Ravi V."/>
            <person name="Vij S."/>
            <person name="Kapur A."/>
            <person name="Khurana P."/>
            <person name="Khurana P."/>
            <person name="Khurana J.P."/>
            <person name="Tyagi A.K."/>
            <person name="Gaikwad K."/>
            <person name="Singh A."/>
            <person name="Dalal V."/>
            <person name="Srivastava S."/>
            <person name="Dixit A."/>
            <person name="Pal A.K."/>
            <person name="Ghazi I.A."/>
            <person name="Yadav M."/>
            <person name="Pandit A."/>
            <person name="Bhargava A."/>
            <person name="Sureshbabu K."/>
            <person name="Batra K."/>
            <person name="Sharma T.R."/>
            <person name="Mohapatra T."/>
            <person name="Singh N.K."/>
            <person name="Messing J."/>
            <person name="Nelson A.B."/>
            <person name="Fuks G."/>
            <person name="Kavchok S."/>
            <person name="Keizer G."/>
            <person name="Linton E."/>
            <person name="Llaca V."/>
            <person name="Song R."/>
            <person name="Tanyolac B."/>
            <person name="Young S."/>
            <person name="Ho-Il K."/>
            <person name="Hahn J.H."/>
            <person name="Sangsakoo G."/>
            <person name="Vanavichit A."/>
            <person name="de Mattos Luiz.A.T."/>
            <person name="Zimmer P.D."/>
            <person name="Malone G."/>
            <person name="Dellagostin O."/>
            <person name="de Oliveira A.C."/>
            <person name="Bevan M."/>
            <person name="Bancroft I."/>
            <person name="Minx P."/>
            <person name="Cordum H."/>
            <person name="Wilson R."/>
            <person name="Cheng Z."/>
            <person name="Jin W."/>
            <person name="Jiang J."/>
            <person name="Leong S.A."/>
            <person name="Iwama H."/>
            <person name="Gojobori T."/>
            <person name="Itoh T."/>
            <person name="Niimura Y."/>
            <person name="Fujii Y."/>
            <person name="Habara T."/>
            <person name="Sakai H."/>
            <person name="Sato Y."/>
            <person name="Wilson G."/>
            <person name="Kumar K."/>
            <person name="McCouch S."/>
            <person name="Juretic N."/>
            <person name="Hoen D."/>
            <person name="Wright S."/>
            <person name="Bruskiewich R."/>
            <person name="Bureau T."/>
            <person name="Miyao A."/>
            <person name="Hirochika H."/>
            <person name="Nishikawa T."/>
            <person name="Kadowaki K."/>
            <person name="Sugiura M."/>
            <person name="Burr B."/>
            <person name="Sasaki T."/>
        </authorList>
    </citation>
    <scope>NUCLEOTIDE SEQUENCE [LARGE SCALE GENOMIC DNA]</scope>
    <source>
        <strain evidence="4">cv. Nipponbare</strain>
    </source>
</reference>
<dbReference type="Proteomes" id="UP000000763">
    <property type="component" value="Chromosome 6"/>
</dbReference>
<evidence type="ECO:0000313" key="4">
    <source>
        <dbReference type="Proteomes" id="UP000000763"/>
    </source>
</evidence>
<dbReference type="EMBL" id="AP004734">
    <property type="protein sequence ID" value="BAD35761.1"/>
    <property type="molecule type" value="Genomic_DNA"/>
</dbReference>
<reference evidence="4" key="4">
    <citation type="journal article" date="2008" name="Nucleic Acids Res.">
        <title>The rice annotation project database (RAP-DB): 2008 update.</title>
        <authorList>
            <consortium name="The rice annotation project (RAP)"/>
        </authorList>
    </citation>
    <scope>GENOME REANNOTATION</scope>
    <source>
        <strain evidence="4">cv. Nipponbare</strain>
    </source>
</reference>
<reference evidence="3" key="2">
    <citation type="submission" date="2002-02" db="EMBL/GenBank/DDBJ databases">
        <title>Oryza sativa nipponbare(GA3) genomic DNA, chromosome 6, BAC clone:OSJNBa0031P18.</title>
        <authorList>
            <person name="Sasaki T."/>
            <person name="Matsumoto T."/>
            <person name="Yamamoto K."/>
        </authorList>
    </citation>
    <scope>NUCLEOTIDE SEQUENCE</scope>
</reference>
<dbReference type="EMBL" id="AP004735">
    <property type="protein sequence ID" value="BAD35774.1"/>
    <property type="molecule type" value="Genomic_DNA"/>
</dbReference>
<organism evidence="3 4">
    <name type="scientific">Oryza sativa subsp. japonica</name>
    <name type="common">Rice</name>
    <dbReference type="NCBI Taxonomy" id="39947"/>
    <lineage>
        <taxon>Eukaryota</taxon>
        <taxon>Viridiplantae</taxon>
        <taxon>Streptophyta</taxon>
        <taxon>Embryophyta</taxon>
        <taxon>Tracheophyta</taxon>
        <taxon>Spermatophyta</taxon>
        <taxon>Magnoliopsida</taxon>
        <taxon>Liliopsida</taxon>
        <taxon>Poales</taxon>
        <taxon>Poaceae</taxon>
        <taxon>BOP clade</taxon>
        <taxon>Oryzoideae</taxon>
        <taxon>Oryzeae</taxon>
        <taxon>Oryzinae</taxon>
        <taxon>Oryza</taxon>
        <taxon>Oryza sativa</taxon>
    </lineage>
</organism>
<feature type="compositionally biased region" description="Basic residues" evidence="1">
    <location>
        <begin position="1"/>
        <end position="12"/>
    </location>
</feature>
<protein>
    <submittedName>
        <fullName evidence="3">Uncharacterized protein</fullName>
    </submittedName>
</protein>
<evidence type="ECO:0000313" key="3">
    <source>
        <dbReference type="EMBL" id="BAD35774.1"/>
    </source>
</evidence>
<sequence length="77" mass="8471">MSSSSRRRRGRRNLQLIGQQQQPSRAPQSHHLKPLQPPPRRFPARAVDVAVALATSHIAAVAEGRQHESRSLGFGDG</sequence>